<dbReference type="InterPro" id="IPR038407">
    <property type="entry name" value="v-SNARE_N_sf"/>
</dbReference>
<dbReference type="CDD" id="cd15862">
    <property type="entry name" value="SNARE_Vti1"/>
    <property type="match status" value="1"/>
</dbReference>
<keyword evidence="3" id="KW-0813">Transport</keyword>
<dbReference type="GO" id="GO:0000149">
    <property type="term" value="F:SNARE binding"/>
    <property type="evidence" value="ECO:0007669"/>
    <property type="project" value="TreeGrafter"/>
</dbReference>
<feature type="domain" description="Vesicle transport v-SNARE N-terminal" evidence="11">
    <location>
        <begin position="2"/>
        <end position="91"/>
    </location>
</feature>
<proteinExistence type="inferred from homology"/>
<dbReference type="Gene3D" id="1.20.5.110">
    <property type="match status" value="1"/>
</dbReference>
<dbReference type="SUPFAM" id="SSF47661">
    <property type="entry name" value="t-snare proteins"/>
    <property type="match status" value="1"/>
</dbReference>
<dbReference type="GO" id="GO:0006906">
    <property type="term" value="P:vesicle fusion"/>
    <property type="evidence" value="ECO:0007669"/>
    <property type="project" value="TreeGrafter"/>
</dbReference>
<dbReference type="PANTHER" id="PTHR21230">
    <property type="entry name" value="VESICLE TRANSPORT V-SNARE PROTEIN VTI1-RELATED"/>
    <property type="match status" value="1"/>
</dbReference>
<comment type="subcellular location">
    <subcellularLocation>
        <location evidence="1">Membrane</location>
        <topology evidence="1">Single-pass type IV membrane protein</topology>
    </subcellularLocation>
</comment>
<dbReference type="Pfam" id="PF05008">
    <property type="entry name" value="V-SNARE"/>
    <property type="match status" value="1"/>
</dbReference>
<keyword evidence="8 10" id="KW-0472">Membrane</keyword>
<accession>A0A7S4B2S2</accession>
<dbReference type="GO" id="GO:0005794">
    <property type="term" value="C:Golgi apparatus"/>
    <property type="evidence" value="ECO:0007669"/>
    <property type="project" value="TreeGrafter"/>
</dbReference>
<dbReference type="InterPro" id="IPR010989">
    <property type="entry name" value="SNARE"/>
</dbReference>
<feature type="transmembrane region" description="Helical" evidence="10">
    <location>
        <begin position="191"/>
        <end position="210"/>
    </location>
</feature>
<evidence type="ECO:0000256" key="8">
    <source>
        <dbReference type="ARBA" id="ARBA00023136"/>
    </source>
</evidence>
<dbReference type="EMBL" id="HBIZ01007912">
    <property type="protein sequence ID" value="CAE0751985.1"/>
    <property type="molecule type" value="Transcribed_RNA"/>
</dbReference>
<reference evidence="12" key="1">
    <citation type="submission" date="2021-01" db="EMBL/GenBank/DDBJ databases">
        <authorList>
            <person name="Corre E."/>
            <person name="Pelletier E."/>
            <person name="Niang G."/>
            <person name="Scheremetjew M."/>
            <person name="Finn R."/>
            <person name="Kale V."/>
            <person name="Holt S."/>
            <person name="Cochrane G."/>
            <person name="Meng A."/>
            <person name="Brown T."/>
            <person name="Cohen L."/>
        </authorList>
    </citation>
    <scope>NUCLEOTIDE SEQUENCE</scope>
    <source>
        <strain evidence="12">CCMP645</strain>
    </source>
</reference>
<evidence type="ECO:0000259" key="11">
    <source>
        <dbReference type="Pfam" id="PF05008"/>
    </source>
</evidence>
<evidence type="ECO:0000256" key="7">
    <source>
        <dbReference type="ARBA" id="ARBA00023054"/>
    </source>
</evidence>
<dbReference type="InterPro" id="IPR007705">
    <property type="entry name" value="Vesicle_trsprt_v-SNARE_N"/>
</dbReference>
<evidence type="ECO:0000256" key="4">
    <source>
        <dbReference type="ARBA" id="ARBA00022692"/>
    </source>
</evidence>
<evidence type="ECO:0000256" key="2">
    <source>
        <dbReference type="ARBA" id="ARBA00006108"/>
    </source>
</evidence>
<evidence type="ECO:0000256" key="9">
    <source>
        <dbReference type="SAM" id="Coils"/>
    </source>
</evidence>
<evidence type="ECO:0000256" key="6">
    <source>
        <dbReference type="ARBA" id="ARBA00022989"/>
    </source>
</evidence>
<dbReference type="GO" id="GO:0012507">
    <property type="term" value="C:ER to Golgi transport vesicle membrane"/>
    <property type="evidence" value="ECO:0007669"/>
    <property type="project" value="TreeGrafter"/>
</dbReference>
<evidence type="ECO:0000256" key="5">
    <source>
        <dbReference type="ARBA" id="ARBA00022927"/>
    </source>
</evidence>
<dbReference type="FunFam" id="1.20.5.110:FF:000002">
    <property type="entry name" value="Vesicle transport through interaction with t-SNAREsB"/>
    <property type="match status" value="1"/>
</dbReference>
<dbReference type="GO" id="GO:0005789">
    <property type="term" value="C:endoplasmic reticulum membrane"/>
    <property type="evidence" value="ECO:0007669"/>
    <property type="project" value="TreeGrafter"/>
</dbReference>
<dbReference type="GO" id="GO:0006886">
    <property type="term" value="P:intracellular protein transport"/>
    <property type="evidence" value="ECO:0007669"/>
    <property type="project" value="InterPro"/>
</dbReference>
<name>A0A7S4B2S2_CHRCT</name>
<keyword evidence="6 10" id="KW-1133">Transmembrane helix</keyword>
<evidence type="ECO:0000256" key="10">
    <source>
        <dbReference type="SAM" id="Phobius"/>
    </source>
</evidence>
<evidence type="ECO:0000313" key="12">
    <source>
        <dbReference type="EMBL" id="CAE0751985.1"/>
    </source>
</evidence>
<dbReference type="GO" id="GO:0031902">
    <property type="term" value="C:late endosome membrane"/>
    <property type="evidence" value="ECO:0007669"/>
    <property type="project" value="TreeGrafter"/>
</dbReference>
<comment type="similarity">
    <text evidence="2">Belongs to the VTI1 family.</text>
</comment>
<evidence type="ECO:0000256" key="1">
    <source>
        <dbReference type="ARBA" id="ARBA00004211"/>
    </source>
</evidence>
<evidence type="ECO:0000256" key="3">
    <source>
        <dbReference type="ARBA" id="ARBA00022448"/>
    </source>
</evidence>
<dbReference type="AlphaFoldDB" id="A0A7S4B2S2"/>
<keyword evidence="7 9" id="KW-0175">Coiled coil</keyword>
<sequence length="247" mass="26868">MAVFGGYESELVAMAESSRARIEAVAEMAEGTERRALKDAVEASIASAKELLEQMELEVASSARTERAALTARLRARKDEISALQKDLRQAFTQPRRGDQTPPELGTEAAEQRARLLATSERERSNTAKLREAQAALAETEGVGVSILNDLRAQRETLMHSIGTLRGADEMLGRSKRVIATIGRRAFTNKLIMWVMIVVLIIFILALAYLQFFGGKAAAHAAVVELSPPPAPPPMDAAQTAKHAKHI</sequence>
<keyword evidence="4 10" id="KW-0812">Transmembrane</keyword>
<gene>
    <name evidence="12" type="ORF">PCAR00345_LOCUS4570</name>
</gene>
<organism evidence="12">
    <name type="scientific">Chrysotila carterae</name>
    <name type="common">Marine alga</name>
    <name type="synonym">Syracosphaera carterae</name>
    <dbReference type="NCBI Taxonomy" id="13221"/>
    <lineage>
        <taxon>Eukaryota</taxon>
        <taxon>Haptista</taxon>
        <taxon>Haptophyta</taxon>
        <taxon>Prymnesiophyceae</taxon>
        <taxon>Isochrysidales</taxon>
        <taxon>Isochrysidaceae</taxon>
        <taxon>Chrysotila</taxon>
    </lineage>
</organism>
<dbReference type="PANTHER" id="PTHR21230:SF26">
    <property type="entry name" value="VESICLE TRANSPORT THROUGH INTERACTION WITH T-SNARES HOMOLOG 1A"/>
    <property type="match status" value="1"/>
</dbReference>
<feature type="coiled-coil region" evidence="9">
    <location>
        <begin position="38"/>
        <end position="87"/>
    </location>
</feature>
<dbReference type="SUPFAM" id="SSF58038">
    <property type="entry name" value="SNARE fusion complex"/>
    <property type="match status" value="1"/>
</dbReference>
<dbReference type="Pfam" id="PF12352">
    <property type="entry name" value="V-SNARE_C"/>
    <property type="match status" value="1"/>
</dbReference>
<dbReference type="Gene3D" id="1.20.58.400">
    <property type="entry name" value="t-snare proteins"/>
    <property type="match status" value="1"/>
</dbReference>
<dbReference type="GO" id="GO:0005484">
    <property type="term" value="F:SNAP receptor activity"/>
    <property type="evidence" value="ECO:0007669"/>
    <property type="project" value="TreeGrafter"/>
</dbReference>
<dbReference type="GO" id="GO:0031201">
    <property type="term" value="C:SNARE complex"/>
    <property type="evidence" value="ECO:0007669"/>
    <property type="project" value="TreeGrafter"/>
</dbReference>
<keyword evidence="5" id="KW-0653">Protein transport</keyword>
<protein>
    <recommendedName>
        <fullName evidence="11">Vesicle transport v-SNARE N-terminal domain-containing protein</fullName>
    </recommendedName>
</protein>